<reference evidence="4 5" key="1">
    <citation type="submission" date="2007-06" db="EMBL/GenBank/DDBJ databases">
        <title>The Genome Sequence of Coccidioides posadasii RMSCC_3488.</title>
        <authorList>
            <consortium name="Coccidioides Genome Resources Consortium"/>
            <consortium name="The Broad Institute Genome Sequencing Platform"/>
            <person name="Henn M.R."/>
            <person name="Sykes S."/>
            <person name="Young S."/>
            <person name="Jaffe D."/>
            <person name="Berlin A."/>
            <person name="Alvarez P."/>
            <person name="Butler J."/>
            <person name="Gnerre S."/>
            <person name="Grabherr M."/>
            <person name="Mauceli E."/>
            <person name="Brockman W."/>
            <person name="Kodira C."/>
            <person name="Alvarado L."/>
            <person name="Zeng Q."/>
            <person name="Crawford M."/>
            <person name="Antoine C."/>
            <person name="Devon K."/>
            <person name="Galgiani J."/>
            <person name="Orsborn K."/>
            <person name="Lewis M.L."/>
            <person name="Nusbaum C."/>
            <person name="Galagan J."/>
            <person name="Birren B."/>
        </authorList>
    </citation>
    <scope>NUCLEOTIDE SEQUENCE [LARGE SCALE GENOMIC DNA]</scope>
    <source>
        <strain evidence="4 5">RMSCC 3488</strain>
    </source>
</reference>
<dbReference type="PANTHER" id="PTHR22891">
    <property type="entry name" value="EUKARYOTIC TRANSLATION INITIATION FACTOR 2C"/>
    <property type="match status" value="1"/>
</dbReference>
<dbReference type="Pfam" id="PF16486">
    <property type="entry name" value="ArgoN"/>
    <property type="match status" value="1"/>
</dbReference>
<dbReference type="OrthoDB" id="10252740at2759"/>
<dbReference type="CDD" id="cd04657">
    <property type="entry name" value="Piwi_ago-like"/>
    <property type="match status" value="1"/>
</dbReference>
<feature type="compositionally biased region" description="Basic residues" evidence="1">
    <location>
        <begin position="1"/>
        <end position="12"/>
    </location>
</feature>
<dbReference type="Pfam" id="PF02170">
    <property type="entry name" value="PAZ"/>
    <property type="match status" value="1"/>
</dbReference>
<dbReference type="CDD" id="cd02846">
    <property type="entry name" value="PAZ_argonaute_like"/>
    <property type="match status" value="1"/>
</dbReference>
<dbReference type="InterPro" id="IPR014811">
    <property type="entry name" value="ArgoL1"/>
</dbReference>
<dbReference type="VEuPathDB" id="FungiDB:CPAG_09417"/>
<dbReference type="InterPro" id="IPR012337">
    <property type="entry name" value="RNaseH-like_sf"/>
</dbReference>
<feature type="domain" description="Piwi" evidence="3">
    <location>
        <begin position="668"/>
        <end position="975"/>
    </location>
</feature>
<dbReference type="Pfam" id="PF02171">
    <property type="entry name" value="Piwi"/>
    <property type="match status" value="1"/>
</dbReference>
<feature type="region of interest" description="Disordered" evidence="1">
    <location>
        <begin position="874"/>
        <end position="893"/>
    </location>
</feature>
<evidence type="ECO:0000313" key="4">
    <source>
        <dbReference type="EMBL" id="KMM73128.1"/>
    </source>
</evidence>
<dbReference type="InterPro" id="IPR032473">
    <property type="entry name" value="Argonaute_Mid_dom"/>
</dbReference>
<dbReference type="EMBL" id="DS268114">
    <property type="protein sequence ID" value="KMM73128.1"/>
    <property type="molecule type" value="Genomic_DNA"/>
</dbReference>
<feature type="domain" description="PAZ" evidence="2">
    <location>
        <begin position="398"/>
        <end position="495"/>
    </location>
</feature>
<dbReference type="InterPro" id="IPR036397">
    <property type="entry name" value="RNaseH_sf"/>
</dbReference>
<dbReference type="Gene3D" id="3.40.50.2300">
    <property type="match status" value="1"/>
</dbReference>
<sequence>MTGASKRRRRHGGPTNSAAKLQNTTVEQYDGPSNQRRQPVNAGVMSAPANTPMNFSPIKSPALGRETGPGPLSPQTNTSNQMLDPARDTDMCHDIEFSLKFSSSFFHHFPFCIMSNNMAAKDKGKKKAEPTYDVYDQFNVRNWTFYETDPDKYFENITLVKRPGFNTTGKEITVSVNSYPIIQFPNKTVYQYDVLIGNGAEKRAVVDKVWNAKTRKDKLGKFWIFDGNKLAWSTNKLNQDVNVLIDLDAEAGRSGSNGKNVFRLVVRPTKKINLAVLDEYVRGTMPLKEDAQEAFNFLDHLLRETPSRTFIPIKRSFFSEDNPKHDLGCGVFAYKGIYQAIRAVHPGRLAVNVDVSNSCFWSLYSLIGLAIGLMDLRDVQQLMHYSKPVEDPYGGHQPSKEFQLLNRLHKLRVQANYRGCPCVGKEWTIKEFLLVNAKQYTFDVKDRATGKSRTMNIYDYFKEKYSIILDYWQLPVVRMTKGSVVYPMELLAVYRAQKYPFKLNEFQTSEMIKFAASKPNERRQAIERCKINLRHSEDPILKEYGLKVADSMMRTKARLLPNPEILFGGNQKCNPGTNGRWDLRGKKFYLPNARPLKSWGVGYFKGRHPINGPQIEAFCDNLVRTYQGHGGIVETKRPFIMELPQDPAKAVYDLYNAVGNNYNQRPQLLILIVQDRHSFHYLRIKKSCDCRFGVPSQVLQGRQVVKGSGQYISNVLMKINAKLGGTTARSHSRYNTSLPPFTMIIGADVSHSSPGSYAPSMASFTVCMDTFGGRYTAGCETNGERREIISPLNIKEILSPLIREWVMNIGNGRNPENLYYFRDGVSEGQQQHILQREIRHIKDIFKEIAMGKEWEGKLTVVICSKRHHIRAFPDPHDRNAADKNANSLPGTLVERDVTNPHGYDFFLWSHIALQGTSRPVHYQVLIDEIGSSPNKLQNMVYEHCYQYMRSTTSVSLFPAVYYAHIASNRARSHENVPASSGPRSGPGIKLNNPPPPGPKPSEAPRLLAMPSVDRLAFNMWYI</sequence>
<dbReference type="InterPro" id="IPR032474">
    <property type="entry name" value="Argonaute_N"/>
</dbReference>
<reference evidence="5" key="3">
    <citation type="journal article" date="2010" name="Genome Res.">
        <title>Population genomic sequencing of Coccidioides fungi reveals recent hybridization and transposon control.</title>
        <authorList>
            <person name="Neafsey D.E."/>
            <person name="Barker B.M."/>
            <person name="Sharpton T.J."/>
            <person name="Stajich J.E."/>
            <person name="Park D.J."/>
            <person name="Whiston E."/>
            <person name="Hung C.-Y."/>
            <person name="McMahan C."/>
            <person name="White J."/>
            <person name="Sykes S."/>
            <person name="Heiman D."/>
            <person name="Young S."/>
            <person name="Zeng Q."/>
            <person name="Abouelleil A."/>
            <person name="Aftuck L."/>
            <person name="Bessette D."/>
            <person name="Brown A."/>
            <person name="FitzGerald M."/>
            <person name="Lui A."/>
            <person name="Macdonald J.P."/>
            <person name="Priest M."/>
            <person name="Orbach M.J."/>
            <person name="Galgiani J.N."/>
            <person name="Kirkland T.N."/>
            <person name="Cole G.T."/>
            <person name="Birren B.W."/>
            <person name="Henn M.R."/>
            <person name="Taylor J.W."/>
            <person name="Rounsley S.D."/>
        </authorList>
    </citation>
    <scope>NUCLEOTIDE SEQUENCE [LARGE SCALE GENOMIC DNA]</scope>
    <source>
        <strain evidence="5">RMSCC 3488</strain>
    </source>
</reference>
<dbReference type="PROSITE" id="PS50821">
    <property type="entry name" value="PAZ"/>
    <property type="match status" value="1"/>
</dbReference>
<feature type="region of interest" description="Disordered" evidence="1">
    <location>
        <begin position="1"/>
        <end position="82"/>
    </location>
</feature>
<gene>
    <name evidence="4" type="ORF">CPAG_09417</name>
</gene>
<accession>A0A0J6FRZ2</accession>
<dbReference type="InterPro" id="IPR045246">
    <property type="entry name" value="Piwi_ago-like"/>
</dbReference>
<feature type="compositionally biased region" description="Polar residues" evidence="1">
    <location>
        <begin position="14"/>
        <end position="38"/>
    </location>
</feature>
<dbReference type="SMART" id="SM01163">
    <property type="entry name" value="DUF1785"/>
    <property type="match status" value="1"/>
</dbReference>
<dbReference type="GO" id="GO:0003723">
    <property type="term" value="F:RNA binding"/>
    <property type="evidence" value="ECO:0007669"/>
    <property type="project" value="InterPro"/>
</dbReference>
<dbReference type="SUPFAM" id="SSF101690">
    <property type="entry name" value="PAZ domain"/>
    <property type="match status" value="1"/>
</dbReference>
<dbReference type="Pfam" id="PF16487">
    <property type="entry name" value="ArgoMid"/>
    <property type="match status" value="1"/>
</dbReference>
<dbReference type="InterPro" id="IPR003165">
    <property type="entry name" value="Piwi"/>
</dbReference>
<proteinExistence type="predicted"/>
<dbReference type="Gene3D" id="3.30.420.10">
    <property type="entry name" value="Ribonuclease H-like superfamily/Ribonuclease H"/>
    <property type="match status" value="1"/>
</dbReference>
<evidence type="ECO:0000259" key="3">
    <source>
        <dbReference type="PROSITE" id="PS50822"/>
    </source>
</evidence>
<dbReference type="GO" id="GO:0003743">
    <property type="term" value="F:translation initiation factor activity"/>
    <property type="evidence" value="ECO:0007669"/>
    <property type="project" value="UniProtKB-KW"/>
</dbReference>
<evidence type="ECO:0000313" key="5">
    <source>
        <dbReference type="Proteomes" id="UP000054567"/>
    </source>
</evidence>
<dbReference type="InterPro" id="IPR003100">
    <property type="entry name" value="PAZ_dom"/>
</dbReference>
<reference evidence="5" key="2">
    <citation type="journal article" date="2009" name="Genome Res.">
        <title>Comparative genomic analyses of the human fungal pathogens Coccidioides and their relatives.</title>
        <authorList>
            <person name="Sharpton T.J."/>
            <person name="Stajich J.E."/>
            <person name="Rounsley S.D."/>
            <person name="Gardner M.J."/>
            <person name="Wortman J.R."/>
            <person name="Jordar V.S."/>
            <person name="Maiti R."/>
            <person name="Kodira C.D."/>
            <person name="Neafsey D.E."/>
            <person name="Zeng Q."/>
            <person name="Hung C.-Y."/>
            <person name="McMahan C."/>
            <person name="Muszewska A."/>
            <person name="Grynberg M."/>
            <person name="Mandel M.A."/>
            <person name="Kellner E.M."/>
            <person name="Barker B.M."/>
            <person name="Galgiani J.N."/>
            <person name="Orbach M.J."/>
            <person name="Kirkland T.N."/>
            <person name="Cole G.T."/>
            <person name="Henn M.R."/>
            <person name="Birren B.W."/>
            <person name="Taylor J.W."/>
        </authorList>
    </citation>
    <scope>NUCLEOTIDE SEQUENCE [LARGE SCALE GENOMIC DNA]</scope>
    <source>
        <strain evidence="5">RMSCC 3488</strain>
    </source>
</reference>
<dbReference type="Proteomes" id="UP000054567">
    <property type="component" value="Unassembled WGS sequence"/>
</dbReference>
<keyword evidence="4" id="KW-0648">Protein biosynthesis</keyword>
<dbReference type="Gene3D" id="2.170.260.10">
    <property type="entry name" value="paz domain"/>
    <property type="match status" value="1"/>
</dbReference>
<evidence type="ECO:0000259" key="2">
    <source>
        <dbReference type="PROSITE" id="PS50821"/>
    </source>
</evidence>
<dbReference type="Pfam" id="PF16488">
    <property type="entry name" value="ArgoL2"/>
    <property type="match status" value="1"/>
</dbReference>
<dbReference type="AlphaFoldDB" id="A0A0J6FRZ2"/>
<protein>
    <submittedName>
        <fullName evidence="4">Eukaryotic translation initiation factor 2C 3</fullName>
    </submittedName>
</protein>
<dbReference type="SUPFAM" id="SSF53098">
    <property type="entry name" value="Ribonuclease H-like"/>
    <property type="match status" value="1"/>
</dbReference>
<dbReference type="Pfam" id="PF08699">
    <property type="entry name" value="ArgoL1"/>
    <property type="match status" value="1"/>
</dbReference>
<dbReference type="InterPro" id="IPR032472">
    <property type="entry name" value="ArgoL2"/>
</dbReference>
<feature type="region of interest" description="Disordered" evidence="1">
    <location>
        <begin position="972"/>
        <end position="1005"/>
    </location>
</feature>
<dbReference type="InterPro" id="IPR036085">
    <property type="entry name" value="PAZ_dom_sf"/>
</dbReference>
<feature type="compositionally biased region" description="Pro residues" evidence="1">
    <location>
        <begin position="992"/>
        <end position="1001"/>
    </location>
</feature>
<name>A0A0J6FRZ2_COCPO</name>
<dbReference type="PROSITE" id="PS50822">
    <property type="entry name" value="PIWI"/>
    <property type="match status" value="1"/>
</dbReference>
<evidence type="ECO:0000256" key="1">
    <source>
        <dbReference type="SAM" id="MobiDB-lite"/>
    </source>
</evidence>
<keyword evidence="4" id="KW-0396">Initiation factor</keyword>
<organism evidence="4 5">
    <name type="scientific">Coccidioides posadasii RMSCC 3488</name>
    <dbReference type="NCBI Taxonomy" id="454284"/>
    <lineage>
        <taxon>Eukaryota</taxon>
        <taxon>Fungi</taxon>
        <taxon>Dikarya</taxon>
        <taxon>Ascomycota</taxon>
        <taxon>Pezizomycotina</taxon>
        <taxon>Eurotiomycetes</taxon>
        <taxon>Eurotiomycetidae</taxon>
        <taxon>Onygenales</taxon>
        <taxon>Onygenaceae</taxon>
        <taxon>Coccidioides</taxon>
    </lineage>
</organism>
<feature type="compositionally biased region" description="Polar residues" evidence="1">
    <location>
        <begin position="73"/>
        <end position="82"/>
    </location>
</feature>
<dbReference type="SMART" id="SM00950">
    <property type="entry name" value="Piwi"/>
    <property type="match status" value="1"/>
</dbReference>